<dbReference type="PANTHER" id="PTHR12794">
    <property type="entry name" value="GEMIN2"/>
    <property type="match status" value="1"/>
</dbReference>
<dbReference type="GO" id="GO:0005634">
    <property type="term" value="C:nucleus"/>
    <property type="evidence" value="ECO:0007669"/>
    <property type="project" value="TreeGrafter"/>
</dbReference>
<reference evidence="3" key="2">
    <citation type="submission" date="2023-05" db="EMBL/GenBank/DDBJ databases">
        <authorList>
            <consortium name="Lawrence Berkeley National Laboratory"/>
            <person name="Steindorff A."/>
            <person name="Hensen N."/>
            <person name="Bonometti L."/>
            <person name="Westerberg I."/>
            <person name="Brannstrom I.O."/>
            <person name="Guillou S."/>
            <person name="Cros-Aarteil S."/>
            <person name="Calhoun S."/>
            <person name="Haridas S."/>
            <person name="Kuo A."/>
            <person name="Mondo S."/>
            <person name="Pangilinan J."/>
            <person name="Riley R."/>
            <person name="Labutti K."/>
            <person name="Andreopoulos B."/>
            <person name="Lipzen A."/>
            <person name="Chen C."/>
            <person name="Yanf M."/>
            <person name="Daum C."/>
            <person name="Ng V."/>
            <person name="Clum A."/>
            <person name="Ohm R."/>
            <person name="Martin F."/>
            <person name="Silar P."/>
            <person name="Natvig D."/>
            <person name="Lalanne C."/>
            <person name="Gautier V."/>
            <person name="Ament-Velasquez S.L."/>
            <person name="Kruys A."/>
            <person name="Hutchinson M.I."/>
            <person name="Powell A.J."/>
            <person name="Barry K."/>
            <person name="Miller A.N."/>
            <person name="Grigoriev I.V."/>
            <person name="Debuchy R."/>
            <person name="Gladieux P."/>
            <person name="Thoren M.H."/>
            <person name="Johannesson H."/>
        </authorList>
    </citation>
    <scope>NUCLEOTIDE SEQUENCE</scope>
    <source>
        <strain evidence="3">CBS 508.74</strain>
    </source>
</reference>
<dbReference type="Proteomes" id="UP001302812">
    <property type="component" value="Unassembled WGS sequence"/>
</dbReference>
<proteinExistence type="inferred from homology"/>
<dbReference type="GO" id="GO:0000387">
    <property type="term" value="P:spliceosomal snRNP assembly"/>
    <property type="evidence" value="ECO:0007669"/>
    <property type="project" value="InterPro"/>
</dbReference>
<evidence type="ECO:0000313" key="3">
    <source>
        <dbReference type="EMBL" id="KAK4117709.1"/>
    </source>
</evidence>
<feature type="region of interest" description="Disordered" evidence="2">
    <location>
        <begin position="355"/>
        <end position="408"/>
    </location>
</feature>
<dbReference type="Pfam" id="PF04938">
    <property type="entry name" value="SIP1"/>
    <property type="match status" value="1"/>
</dbReference>
<sequence length="511" mass="56356">MASKRDYISDNDDPSQPSSKRQRRQQSQKSSKHAENKRDPTYGQRAAFPGLNDREPAQLTDDDLEFEEDADAIAYLRSVRQEASSVPTVLVAPRAGPLLPPHLQNAEDGVDRSLYDNGVGDSRGYYHDGAYTAAPDPDLSTPSSPFEPGEYHHHTSSTNSDAAADPDVIARNAAALRKAYFDSLTAQFLTLRSLLHQTPPPELVASLPKEHGTYVGSFGAHSPTFRVWTRRIRHTDPLPAQVAALDRQSVLKLVRVILGGKFIRRGYELRERTSRWIWALLARLPDSGQMDYREVAWVRELGKRAVLMMMSIAQMAALREEVGDELDGGESLHDDGEDEEEEAQYIADLVVDDDDEESAGAEISKSGLTTVNNSEPQPPVVETPARLADPPASDQGDEVEMDMSTDDGEIHDEPAAAEGNQDMQAEIAAAKARLLARLDDPTDAEQDDSAAGVETNDTDRNGLENGDESAVFDETRARINMRATLNMILTVAGEFYGQRDLLEFRDPFPML</sequence>
<keyword evidence="4" id="KW-1185">Reference proteome</keyword>
<feature type="region of interest" description="Disordered" evidence="2">
    <location>
        <begin position="93"/>
        <end position="164"/>
    </location>
</feature>
<protein>
    <submittedName>
        <fullName evidence="3">Uncharacterized protein</fullName>
    </submittedName>
</protein>
<evidence type="ECO:0000313" key="4">
    <source>
        <dbReference type="Proteomes" id="UP001302812"/>
    </source>
</evidence>
<dbReference type="AlphaFoldDB" id="A0AAN6TNI2"/>
<name>A0AAN6TNI2_9PEZI</name>
<comment type="caution">
    <text evidence="3">The sequence shown here is derived from an EMBL/GenBank/DDBJ whole genome shotgun (WGS) entry which is preliminary data.</text>
</comment>
<dbReference type="RefSeq" id="XP_064675279.1">
    <property type="nucleotide sequence ID" value="XM_064818703.1"/>
</dbReference>
<feature type="compositionally biased region" description="Acidic residues" evidence="2">
    <location>
        <begin position="395"/>
        <end position="408"/>
    </location>
</feature>
<dbReference type="GeneID" id="89942829"/>
<comment type="similarity">
    <text evidence="1">Belongs to the gemin-2 family.</text>
</comment>
<dbReference type="EMBL" id="MU853332">
    <property type="protein sequence ID" value="KAK4117709.1"/>
    <property type="molecule type" value="Genomic_DNA"/>
</dbReference>
<accession>A0AAN6TNI2</accession>
<evidence type="ECO:0000256" key="2">
    <source>
        <dbReference type="SAM" id="MobiDB-lite"/>
    </source>
</evidence>
<dbReference type="InterPro" id="IPR035426">
    <property type="entry name" value="Gemin2/Brr1"/>
</dbReference>
<dbReference type="Gene3D" id="1.20.58.1070">
    <property type="match status" value="1"/>
</dbReference>
<dbReference type="PANTHER" id="PTHR12794:SF0">
    <property type="entry name" value="GEM-ASSOCIATED PROTEIN 2"/>
    <property type="match status" value="1"/>
</dbReference>
<gene>
    <name evidence="3" type="ORF">N656DRAFT_833908</name>
</gene>
<dbReference type="GO" id="GO:0032797">
    <property type="term" value="C:SMN complex"/>
    <property type="evidence" value="ECO:0007669"/>
    <property type="project" value="TreeGrafter"/>
</dbReference>
<feature type="compositionally biased region" description="Polar residues" evidence="2">
    <location>
        <begin position="366"/>
        <end position="375"/>
    </location>
</feature>
<feature type="region of interest" description="Disordered" evidence="2">
    <location>
        <begin position="441"/>
        <end position="466"/>
    </location>
</feature>
<organism evidence="3 4">
    <name type="scientific">Canariomyces notabilis</name>
    <dbReference type="NCBI Taxonomy" id="2074819"/>
    <lineage>
        <taxon>Eukaryota</taxon>
        <taxon>Fungi</taxon>
        <taxon>Dikarya</taxon>
        <taxon>Ascomycota</taxon>
        <taxon>Pezizomycotina</taxon>
        <taxon>Sordariomycetes</taxon>
        <taxon>Sordariomycetidae</taxon>
        <taxon>Sordariales</taxon>
        <taxon>Chaetomiaceae</taxon>
        <taxon>Canariomyces</taxon>
    </lineage>
</organism>
<feature type="region of interest" description="Disordered" evidence="2">
    <location>
        <begin position="1"/>
        <end position="66"/>
    </location>
</feature>
<reference evidence="3" key="1">
    <citation type="journal article" date="2023" name="Mol. Phylogenet. Evol.">
        <title>Genome-scale phylogeny and comparative genomics of the fungal order Sordariales.</title>
        <authorList>
            <person name="Hensen N."/>
            <person name="Bonometti L."/>
            <person name="Westerberg I."/>
            <person name="Brannstrom I.O."/>
            <person name="Guillou S."/>
            <person name="Cros-Aarteil S."/>
            <person name="Calhoun S."/>
            <person name="Haridas S."/>
            <person name="Kuo A."/>
            <person name="Mondo S."/>
            <person name="Pangilinan J."/>
            <person name="Riley R."/>
            <person name="LaButti K."/>
            <person name="Andreopoulos B."/>
            <person name="Lipzen A."/>
            <person name="Chen C."/>
            <person name="Yan M."/>
            <person name="Daum C."/>
            <person name="Ng V."/>
            <person name="Clum A."/>
            <person name="Steindorff A."/>
            <person name="Ohm R.A."/>
            <person name="Martin F."/>
            <person name="Silar P."/>
            <person name="Natvig D.O."/>
            <person name="Lalanne C."/>
            <person name="Gautier V."/>
            <person name="Ament-Velasquez S.L."/>
            <person name="Kruys A."/>
            <person name="Hutchinson M.I."/>
            <person name="Powell A.J."/>
            <person name="Barry K."/>
            <person name="Miller A.N."/>
            <person name="Grigoriev I.V."/>
            <person name="Debuchy R."/>
            <person name="Gladieux P."/>
            <person name="Hiltunen Thoren M."/>
            <person name="Johannesson H."/>
        </authorList>
    </citation>
    <scope>NUCLEOTIDE SEQUENCE</scope>
    <source>
        <strain evidence="3">CBS 508.74</strain>
    </source>
</reference>
<evidence type="ECO:0000256" key="1">
    <source>
        <dbReference type="ARBA" id="ARBA00025758"/>
    </source>
</evidence>